<dbReference type="InterPro" id="IPR050111">
    <property type="entry name" value="C-type_lectin/snaclec_domain"/>
</dbReference>
<accession>A0AAF3FIH4</accession>
<keyword evidence="1" id="KW-0732">Signal</keyword>
<dbReference type="InterPro" id="IPR001304">
    <property type="entry name" value="C-type_lectin-like"/>
</dbReference>
<protein>
    <recommendedName>
        <fullName evidence="2">C-type lectin domain-containing protein</fullName>
    </recommendedName>
</protein>
<evidence type="ECO:0000259" key="2">
    <source>
        <dbReference type="PROSITE" id="PS50041"/>
    </source>
</evidence>
<dbReference type="InterPro" id="IPR016186">
    <property type="entry name" value="C-type_lectin-like/link_sf"/>
</dbReference>
<feature type="chain" id="PRO_5042191729" description="C-type lectin domain-containing protein" evidence="1">
    <location>
        <begin position="18"/>
        <end position="347"/>
    </location>
</feature>
<dbReference type="Pfam" id="PF00059">
    <property type="entry name" value="Lectin_C"/>
    <property type="match status" value="1"/>
</dbReference>
<organism evidence="3 4">
    <name type="scientific">Mesorhabditis belari</name>
    <dbReference type="NCBI Taxonomy" id="2138241"/>
    <lineage>
        <taxon>Eukaryota</taxon>
        <taxon>Metazoa</taxon>
        <taxon>Ecdysozoa</taxon>
        <taxon>Nematoda</taxon>
        <taxon>Chromadorea</taxon>
        <taxon>Rhabditida</taxon>
        <taxon>Rhabditina</taxon>
        <taxon>Rhabditomorpha</taxon>
        <taxon>Rhabditoidea</taxon>
        <taxon>Rhabditidae</taxon>
        <taxon>Mesorhabditinae</taxon>
        <taxon>Mesorhabditis</taxon>
    </lineage>
</organism>
<dbReference type="SMART" id="SM00034">
    <property type="entry name" value="CLECT"/>
    <property type="match status" value="1"/>
</dbReference>
<feature type="signal peptide" evidence="1">
    <location>
        <begin position="1"/>
        <end position="17"/>
    </location>
</feature>
<evidence type="ECO:0000313" key="3">
    <source>
        <dbReference type="Proteomes" id="UP000887575"/>
    </source>
</evidence>
<evidence type="ECO:0000313" key="4">
    <source>
        <dbReference type="WBParaSite" id="MBELARI_LOCUS6807"/>
    </source>
</evidence>
<sequence length="347" mass="37427">MHCYLLALFALIAVAYGSPLLGFGGGFGGQRGFHGSGSHEFGGMGGRGGFGGGMRGGMGGFRGSGSHEFGGGRGGLGAAFGNHGGGRGGFGGRGGLGSGSHERWGGSHEFPDENVCVYVITAPDFYAQAAGQCLMLDGWMAKVQNAFENAYLLGMSASALHTNPYIGVERNANGTWVYSDGSPLSYTNWGPNQPNMASNTSVCAAMDLATGKWMTSECTAARPFFCTTQTALITTTTKQPSNQPCPNGWVYNQDMNYCYYLRDFAYPDGVHWPLYNWTGAELLCQQMQNTSHLSELYIWSMINDQTCQSKEWDHDSVNSINSLNARFVCKMPARKTLELQKKNSFKR</sequence>
<evidence type="ECO:0000256" key="1">
    <source>
        <dbReference type="SAM" id="SignalP"/>
    </source>
</evidence>
<reference evidence="4" key="1">
    <citation type="submission" date="2024-02" db="UniProtKB">
        <authorList>
            <consortium name="WormBaseParasite"/>
        </authorList>
    </citation>
    <scope>IDENTIFICATION</scope>
</reference>
<name>A0AAF3FIH4_9BILA</name>
<dbReference type="WBParaSite" id="MBELARI_LOCUS6807">
    <property type="protein sequence ID" value="MBELARI_LOCUS6807"/>
    <property type="gene ID" value="MBELARI_LOCUS6807"/>
</dbReference>
<proteinExistence type="predicted"/>
<keyword evidence="3" id="KW-1185">Reference proteome</keyword>
<dbReference type="Proteomes" id="UP000887575">
    <property type="component" value="Unassembled WGS sequence"/>
</dbReference>
<feature type="domain" description="C-type lectin" evidence="2">
    <location>
        <begin position="112"/>
        <end position="227"/>
    </location>
</feature>
<dbReference type="AlphaFoldDB" id="A0AAF3FIH4"/>
<dbReference type="PROSITE" id="PS50041">
    <property type="entry name" value="C_TYPE_LECTIN_2"/>
    <property type="match status" value="1"/>
</dbReference>
<dbReference type="SUPFAM" id="SSF56436">
    <property type="entry name" value="C-type lectin-like"/>
    <property type="match status" value="2"/>
</dbReference>
<dbReference type="Gene3D" id="3.10.100.10">
    <property type="entry name" value="Mannose-Binding Protein A, subunit A"/>
    <property type="match status" value="1"/>
</dbReference>
<dbReference type="PANTHER" id="PTHR22803">
    <property type="entry name" value="MANNOSE, PHOSPHOLIPASE, LECTIN RECEPTOR RELATED"/>
    <property type="match status" value="1"/>
</dbReference>
<dbReference type="InterPro" id="IPR016187">
    <property type="entry name" value="CTDL_fold"/>
</dbReference>